<dbReference type="CDD" id="cd05013">
    <property type="entry name" value="SIS_RpiR"/>
    <property type="match status" value="1"/>
</dbReference>
<feature type="domain" description="HTH rpiR-type" evidence="5">
    <location>
        <begin position="20"/>
        <end position="96"/>
    </location>
</feature>
<dbReference type="PROSITE" id="PS51071">
    <property type="entry name" value="HTH_RPIR"/>
    <property type="match status" value="1"/>
</dbReference>
<dbReference type="PANTHER" id="PTHR30514:SF18">
    <property type="entry name" value="RPIR-FAMILY TRANSCRIPTIONAL REGULATOR"/>
    <property type="match status" value="1"/>
</dbReference>
<dbReference type="Pfam" id="PF01418">
    <property type="entry name" value="HTH_6"/>
    <property type="match status" value="1"/>
</dbReference>
<accession>A0A934QE48</accession>
<evidence type="ECO:0000313" key="8">
    <source>
        <dbReference type="Proteomes" id="UP000618733"/>
    </source>
</evidence>
<dbReference type="RefSeq" id="WP_200132390.1">
    <property type="nucleotide sequence ID" value="NZ_JAEHOI010000007.1"/>
</dbReference>
<reference evidence="7" key="1">
    <citation type="submission" date="2020-12" db="EMBL/GenBank/DDBJ databases">
        <title>Leucobacter sp. CAS2, isolated from Chromium sludge.</title>
        <authorList>
            <person name="Xu Z."/>
        </authorList>
    </citation>
    <scope>NUCLEOTIDE SEQUENCE</scope>
    <source>
        <strain evidence="7">CSA2</strain>
    </source>
</reference>
<dbReference type="Gene3D" id="3.40.50.10490">
    <property type="entry name" value="Glucose-6-phosphate isomerase like protein, domain 1"/>
    <property type="match status" value="1"/>
</dbReference>
<dbReference type="InterPro" id="IPR000281">
    <property type="entry name" value="HTH_RpiR"/>
</dbReference>
<dbReference type="InterPro" id="IPR009057">
    <property type="entry name" value="Homeodomain-like_sf"/>
</dbReference>
<dbReference type="InterPro" id="IPR036388">
    <property type="entry name" value="WH-like_DNA-bd_sf"/>
</dbReference>
<gene>
    <name evidence="7" type="ORF">JD292_08895</name>
</gene>
<protein>
    <submittedName>
        <fullName evidence="7">MurR/RpiR family transcriptional regulator</fullName>
    </submittedName>
</protein>
<dbReference type="InterPro" id="IPR035472">
    <property type="entry name" value="RpiR-like_SIS"/>
</dbReference>
<evidence type="ECO:0000256" key="4">
    <source>
        <dbReference type="SAM" id="MobiDB-lite"/>
    </source>
</evidence>
<dbReference type="InterPro" id="IPR001347">
    <property type="entry name" value="SIS_dom"/>
</dbReference>
<dbReference type="PANTHER" id="PTHR30514">
    <property type="entry name" value="GLUCOKINASE"/>
    <property type="match status" value="1"/>
</dbReference>
<sequence length="302" mass="32599">MKSEASVRTGHETAIGAEDDSVATRIRERMGDCSPAERKVARALLAAYPVAGFETVAGLAELAEVSGATVVRFTTRLGYSGFPDFQRALREELEQRSASPSSLYGRTGIAARPAAPGDLAALAEAPAEDLRATFGGLSDHDFETTVRALADPKRRIWLVGGRYSGFLAQYLSASLEQLRPGVRMVPQMASLRGAALGGFDAKDVLIAFDFRRYETETRRIVQLARSRKSTVVLVTDRWVSPCAGDADTVLTSVAAERGPFDSVVPVMALIEALFEATLARIGEPARARIERIEQTVQGLELI</sequence>
<dbReference type="GO" id="GO:0003700">
    <property type="term" value="F:DNA-binding transcription factor activity"/>
    <property type="evidence" value="ECO:0007669"/>
    <property type="project" value="InterPro"/>
</dbReference>
<dbReference type="EMBL" id="JAEHOI010000007">
    <property type="protein sequence ID" value="MBK0422191.1"/>
    <property type="molecule type" value="Genomic_DNA"/>
</dbReference>
<dbReference type="Proteomes" id="UP000618733">
    <property type="component" value="Unassembled WGS sequence"/>
</dbReference>
<dbReference type="GO" id="GO:1901135">
    <property type="term" value="P:carbohydrate derivative metabolic process"/>
    <property type="evidence" value="ECO:0007669"/>
    <property type="project" value="InterPro"/>
</dbReference>
<dbReference type="Gene3D" id="1.10.10.10">
    <property type="entry name" value="Winged helix-like DNA-binding domain superfamily/Winged helix DNA-binding domain"/>
    <property type="match status" value="1"/>
</dbReference>
<evidence type="ECO:0000256" key="1">
    <source>
        <dbReference type="ARBA" id="ARBA00023015"/>
    </source>
</evidence>
<dbReference type="PROSITE" id="PS51464">
    <property type="entry name" value="SIS"/>
    <property type="match status" value="1"/>
</dbReference>
<keyword evidence="2" id="KW-0238">DNA-binding</keyword>
<feature type="compositionally biased region" description="Basic and acidic residues" evidence="4">
    <location>
        <begin position="1"/>
        <end position="11"/>
    </location>
</feature>
<name>A0A934QE48_9MICO</name>
<dbReference type="InterPro" id="IPR047640">
    <property type="entry name" value="RpiR-like"/>
</dbReference>
<keyword evidence="8" id="KW-1185">Reference proteome</keyword>
<evidence type="ECO:0000256" key="3">
    <source>
        <dbReference type="ARBA" id="ARBA00023163"/>
    </source>
</evidence>
<keyword evidence="1" id="KW-0805">Transcription regulation</keyword>
<dbReference type="GO" id="GO:0097367">
    <property type="term" value="F:carbohydrate derivative binding"/>
    <property type="evidence" value="ECO:0007669"/>
    <property type="project" value="InterPro"/>
</dbReference>
<dbReference type="SUPFAM" id="SSF46689">
    <property type="entry name" value="Homeodomain-like"/>
    <property type="match status" value="1"/>
</dbReference>
<dbReference type="InterPro" id="IPR046348">
    <property type="entry name" value="SIS_dom_sf"/>
</dbReference>
<dbReference type="GO" id="GO:0003677">
    <property type="term" value="F:DNA binding"/>
    <property type="evidence" value="ECO:0007669"/>
    <property type="project" value="UniProtKB-KW"/>
</dbReference>
<dbReference type="Pfam" id="PF01380">
    <property type="entry name" value="SIS"/>
    <property type="match status" value="1"/>
</dbReference>
<dbReference type="AlphaFoldDB" id="A0A934QE48"/>
<evidence type="ECO:0000313" key="7">
    <source>
        <dbReference type="EMBL" id="MBK0422191.1"/>
    </source>
</evidence>
<feature type="domain" description="SIS" evidence="6">
    <location>
        <begin position="145"/>
        <end position="284"/>
    </location>
</feature>
<organism evidence="7 8">
    <name type="scientific">Leucobacter edaphi</name>
    <dbReference type="NCBI Taxonomy" id="2796472"/>
    <lineage>
        <taxon>Bacteria</taxon>
        <taxon>Bacillati</taxon>
        <taxon>Actinomycetota</taxon>
        <taxon>Actinomycetes</taxon>
        <taxon>Micrococcales</taxon>
        <taxon>Microbacteriaceae</taxon>
        <taxon>Leucobacter</taxon>
    </lineage>
</organism>
<evidence type="ECO:0000259" key="5">
    <source>
        <dbReference type="PROSITE" id="PS51071"/>
    </source>
</evidence>
<proteinExistence type="predicted"/>
<evidence type="ECO:0000256" key="2">
    <source>
        <dbReference type="ARBA" id="ARBA00023125"/>
    </source>
</evidence>
<keyword evidence="3" id="KW-0804">Transcription</keyword>
<evidence type="ECO:0000259" key="6">
    <source>
        <dbReference type="PROSITE" id="PS51464"/>
    </source>
</evidence>
<comment type="caution">
    <text evidence="7">The sequence shown here is derived from an EMBL/GenBank/DDBJ whole genome shotgun (WGS) entry which is preliminary data.</text>
</comment>
<dbReference type="SUPFAM" id="SSF53697">
    <property type="entry name" value="SIS domain"/>
    <property type="match status" value="1"/>
</dbReference>
<feature type="region of interest" description="Disordered" evidence="4">
    <location>
        <begin position="1"/>
        <end position="22"/>
    </location>
</feature>